<proteinExistence type="predicted"/>
<accession>A0A0M8ZRP8</accession>
<dbReference type="EMBL" id="KQ435883">
    <property type="protein sequence ID" value="KOX69745.1"/>
    <property type="molecule type" value="Genomic_DNA"/>
</dbReference>
<protein>
    <submittedName>
        <fullName evidence="1">Uncharacterized protein</fullName>
    </submittedName>
</protein>
<reference evidence="1 2" key="1">
    <citation type="submission" date="2015-07" db="EMBL/GenBank/DDBJ databases">
        <title>The genome of Melipona quadrifasciata.</title>
        <authorList>
            <person name="Pan H."/>
            <person name="Kapheim K."/>
        </authorList>
    </citation>
    <scope>NUCLEOTIDE SEQUENCE [LARGE SCALE GENOMIC DNA]</scope>
    <source>
        <strain evidence="1">0111107301</strain>
        <tissue evidence="1">Whole body</tissue>
    </source>
</reference>
<sequence length="87" mass="10010">MTDCVCPRCLHSSCPLPHAEPPYDEISHEIDNNFISVKVPKNRGKFEPESIQQQEDRLSFDFNCADSQDRNMAEYNSHLPSKCINIQ</sequence>
<organism evidence="1 2">
    <name type="scientific">Melipona quadrifasciata</name>
    <dbReference type="NCBI Taxonomy" id="166423"/>
    <lineage>
        <taxon>Eukaryota</taxon>
        <taxon>Metazoa</taxon>
        <taxon>Ecdysozoa</taxon>
        <taxon>Arthropoda</taxon>
        <taxon>Hexapoda</taxon>
        <taxon>Insecta</taxon>
        <taxon>Pterygota</taxon>
        <taxon>Neoptera</taxon>
        <taxon>Endopterygota</taxon>
        <taxon>Hymenoptera</taxon>
        <taxon>Apocrita</taxon>
        <taxon>Aculeata</taxon>
        <taxon>Apoidea</taxon>
        <taxon>Anthophila</taxon>
        <taxon>Apidae</taxon>
        <taxon>Melipona</taxon>
    </lineage>
</organism>
<gene>
    <name evidence="1" type="ORF">WN51_05030</name>
</gene>
<dbReference type="OrthoDB" id="7691203at2759"/>
<keyword evidence="2" id="KW-1185">Reference proteome</keyword>
<name>A0A0M8ZRP8_9HYME</name>
<dbReference type="Proteomes" id="UP000053105">
    <property type="component" value="Unassembled WGS sequence"/>
</dbReference>
<evidence type="ECO:0000313" key="2">
    <source>
        <dbReference type="Proteomes" id="UP000053105"/>
    </source>
</evidence>
<evidence type="ECO:0000313" key="1">
    <source>
        <dbReference type="EMBL" id="KOX69745.1"/>
    </source>
</evidence>
<dbReference type="AlphaFoldDB" id="A0A0M8ZRP8"/>